<dbReference type="PANTHER" id="PTHR30487">
    <property type="entry name" value="TYPE 4 PREPILIN-LIKE PROTEINS LEADER PEPTIDE-PROCESSING ENZYME"/>
    <property type="match status" value="1"/>
</dbReference>
<keyword evidence="3" id="KW-1003">Cell membrane</keyword>
<dbReference type="InterPro" id="IPR010627">
    <property type="entry name" value="Prepilin_pept_A24_N"/>
</dbReference>
<evidence type="ECO:0000256" key="3">
    <source>
        <dbReference type="ARBA" id="ARBA00022475"/>
    </source>
</evidence>
<feature type="transmembrane region" description="Helical" evidence="7">
    <location>
        <begin position="155"/>
        <end position="177"/>
    </location>
</feature>
<accession>A0A2H0UX86</accession>
<comment type="caution">
    <text evidence="10">The sequence shown here is derived from an EMBL/GenBank/DDBJ whole genome shotgun (WGS) entry which is preliminary data.</text>
</comment>
<gene>
    <name evidence="10" type="ORF">COU03_02165</name>
</gene>
<dbReference type="AlphaFoldDB" id="A0A2H0UX86"/>
<evidence type="ECO:0000313" key="10">
    <source>
        <dbReference type="EMBL" id="PIR91427.1"/>
    </source>
</evidence>
<comment type="similarity">
    <text evidence="2">Belongs to the peptidase A24 family.</text>
</comment>
<dbReference type="GO" id="GO:0005886">
    <property type="term" value="C:plasma membrane"/>
    <property type="evidence" value="ECO:0007669"/>
    <property type="project" value="UniProtKB-SubCell"/>
</dbReference>
<name>A0A2H0UX86_9BACT</name>
<dbReference type="GO" id="GO:0004190">
    <property type="term" value="F:aspartic-type endopeptidase activity"/>
    <property type="evidence" value="ECO:0007669"/>
    <property type="project" value="InterPro"/>
</dbReference>
<dbReference type="Gene3D" id="1.20.120.1220">
    <property type="match status" value="1"/>
</dbReference>
<evidence type="ECO:0000256" key="4">
    <source>
        <dbReference type="ARBA" id="ARBA00022692"/>
    </source>
</evidence>
<feature type="transmembrane region" description="Helical" evidence="7">
    <location>
        <begin position="73"/>
        <end position="91"/>
    </location>
</feature>
<keyword evidence="4 7" id="KW-0812">Transmembrane</keyword>
<dbReference type="InterPro" id="IPR050882">
    <property type="entry name" value="Prepilin_peptidase/N-MTase"/>
</dbReference>
<comment type="subcellular location">
    <subcellularLocation>
        <location evidence="1">Cell membrane</location>
        <topology evidence="1">Multi-pass membrane protein</topology>
    </subcellularLocation>
</comment>
<dbReference type="PANTHER" id="PTHR30487:SF0">
    <property type="entry name" value="PREPILIN LEADER PEPTIDASE_N-METHYLTRANSFERASE-RELATED"/>
    <property type="match status" value="1"/>
</dbReference>
<evidence type="ECO:0000256" key="7">
    <source>
        <dbReference type="SAM" id="Phobius"/>
    </source>
</evidence>
<keyword evidence="6 7" id="KW-0472">Membrane</keyword>
<evidence type="ECO:0000259" key="8">
    <source>
        <dbReference type="Pfam" id="PF01478"/>
    </source>
</evidence>
<proteinExistence type="inferred from homology"/>
<dbReference type="GO" id="GO:0006465">
    <property type="term" value="P:signal peptide processing"/>
    <property type="evidence" value="ECO:0007669"/>
    <property type="project" value="TreeGrafter"/>
</dbReference>
<keyword evidence="5 7" id="KW-1133">Transmembrane helix</keyword>
<feature type="transmembrane region" description="Helical" evidence="7">
    <location>
        <begin position="234"/>
        <end position="257"/>
    </location>
</feature>
<evidence type="ECO:0000256" key="6">
    <source>
        <dbReference type="ARBA" id="ARBA00023136"/>
    </source>
</evidence>
<evidence type="ECO:0000256" key="1">
    <source>
        <dbReference type="ARBA" id="ARBA00004651"/>
    </source>
</evidence>
<evidence type="ECO:0000256" key="5">
    <source>
        <dbReference type="ARBA" id="ARBA00022989"/>
    </source>
</evidence>
<feature type="transmembrane region" description="Helical" evidence="7">
    <location>
        <begin position="127"/>
        <end position="143"/>
    </location>
</feature>
<feature type="domain" description="Prepilin type IV endopeptidase peptidase" evidence="8">
    <location>
        <begin position="103"/>
        <end position="218"/>
    </location>
</feature>
<organism evidence="10 11">
    <name type="scientific">bacterium (Candidatus Gribaldobacteria) CG10_big_fil_rev_8_21_14_0_10_41_12</name>
    <dbReference type="NCBI Taxonomy" id="2014277"/>
    <lineage>
        <taxon>Bacteria</taxon>
        <taxon>Candidatus Gribaldobacteria</taxon>
    </lineage>
</organism>
<feature type="transmembrane region" description="Helical" evidence="7">
    <location>
        <begin position="189"/>
        <end position="222"/>
    </location>
</feature>
<dbReference type="InterPro" id="IPR000045">
    <property type="entry name" value="Prepilin_IV_endopep_pep"/>
</dbReference>
<protein>
    <submittedName>
        <fullName evidence="10">Prepilin peptidase</fullName>
    </submittedName>
</protein>
<evidence type="ECO:0000259" key="9">
    <source>
        <dbReference type="Pfam" id="PF06750"/>
    </source>
</evidence>
<dbReference type="EMBL" id="PFAV01000035">
    <property type="protein sequence ID" value="PIR91427.1"/>
    <property type="molecule type" value="Genomic_DNA"/>
</dbReference>
<evidence type="ECO:0000313" key="11">
    <source>
        <dbReference type="Proteomes" id="UP000228906"/>
    </source>
</evidence>
<reference evidence="11" key="1">
    <citation type="submission" date="2017-09" db="EMBL/GenBank/DDBJ databases">
        <title>Depth-based differentiation of microbial function through sediment-hosted aquifers and enrichment of novel symbionts in the deep terrestrial subsurface.</title>
        <authorList>
            <person name="Probst A.J."/>
            <person name="Ladd B."/>
            <person name="Jarett J.K."/>
            <person name="Geller-Mcgrath D.E."/>
            <person name="Sieber C.M.K."/>
            <person name="Emerson J.B."/>
            <person name="Anantharaman K."/>
            <person name="Thomas B.C."/>
            <person name="Malmstrom R."/>
            <person name="Stieglmeier M."/>
            <person name="Klingl A."/>
            <person name="Woyke T."/>
            <person name="Ryan C.M."/>
            <person name="Banfield J.F."/>
        </authorList>
    </citation>
    <scope>NUCLEOTIDE SEQUENCE [LARGE SCALE GENOMIC DNA]</scope>
</reference>
<sequence length="261" mass="30233">MAILIYCLVFVLGACWGSFLNCLIYRWEQGQKLNRGRSFCPKCHHQLGFWDLIPIFSFIFLRRKCRYCRKKIAWQYLLVEISTGLIFLLIFNFQSWIILFYQWFIASCFIVIFIYDLKHYLIPDRAVYAGIIVVFLFRISNLFENWQLIIGNYDPLLNSLLAAVVASGFFFCIWAFSRGRYMGFGDVKLAFLLGLFLGWPNILLALFTAFLSGALVGVGLMILGRKKMQSQVPFGPFLVGGALVALFFGERIINWYLSFSI</sequence>
<dbReference type="Pfam" id="PF01478">
    <property type="entry name" value="Peptidase_A24"/>
    <property type="match status" value="1"/>
</dbReference>
<feature type="transmembrane region" description="Helical" evidence="7">
    <location>
        <begin position="97"/>
        <end position="115"/>
    </location>
</feature>
<feature type="domain" description="Prepilin peptidase A24 N-terminal" evidence="9">
    <location>
        <begin position="11"/>
        <end position="91"/>
    </location>
</feature>
<evidence type="ECO:0000256" key="2">
    <source>
        <dbReference type="ARBA" id="ARBA00005801"/>
    </source>
</evidence>
<dbReference type="Proteomes" id="UP000228906">
    <property type="component" value="Unassembled WGS sequence"/>
</dbReference>
<dbReference type="Pfam" id="PF06750">
    <property type="entry name" value="A24_N_bact"/>
    <property type="match status" value="1"/>
</dbReference>